<dbReference type="GO" id="GO:0008999">
    <property type="term" value="F:protein-N-terminal-alanine acetyltransferase activity"/>
    <property type="evidence" value="ECO:0007669"/>
    <property type="project" value="TreeGrafter"/>
</dbReference>
<dbReference type="Gene3D" id="3.40.630.30">
    <property type="match status" value="1"/>
</dbReference>
<dbReference type="InterPro" id="IPR000182">
    <property type="entry name" value="GNAT_dom"/>
</dbReference>
<dbReference type="PANTHER" id="PTHR43441">
    <property type="entry name" value="RIBOSOMAL-PROTEIN-SERINE ACETYLTRANSFERASE"/>
    <property type="match status" value="1"/>
</dbReference>
<reference evidence="2" key="1">
    <citation type="submission" date="2017-09" db="EMBL/GenBank/DDBJ databases">
        <title>FDA dAtabase for Regulatory Grade micrObial Sequences (FDA-ARGOS): Supporting development and validation of Infectious Disease Dx tests.</title>
        <authorList>
            <person name="Minogue T."/>
            <person name="Wolcott M."/>
            <person name="Wasieloski L."/>
            <person name="Aguilar W."/>
            <person name="Moore D."/>
            <person name="Tallon L."/>
            <person name="Sadzewicz L."/>
            <person name="Ott S."/>
            <person name="Zhao X."/>
            <person name="Nagaraj S."/>
            <person name="Vavikolanu K."/>
            <person name="Aluvathingal J."/>
            <person name="Nadendla S."/>
            <person name="Sichtig H."/>
        </authorList>
    </citation>
    <scope>NUCLEOTIDE SEQUENCE [LARGE SCALE GENOMIC DNA]</scope>
    <source>
        <strain evidence="2">FDAARGOS_390</strain>
    </source>
</reference>
<proteinExistence type="predicted"/>
<organism evidence="1 2">
    <name type="scientific">Burkholderia gladioli</name>
    <name type="common">Pseudomonas marginata</name>
    <name type="synonym">Phytomonas marginata</name>
    <dbReference type="NCBI Taxonomy" id="28095"/>
    <lineage>
        <taxon>Bacteria</taxon>
        <taxon>Pseudomonadati</taxon>
        <taxon>Pseudomonadota</taxon>
        <taxon>Betaproteobacteria</taxon>
        <taxon>Burkholderiales</taxon>
        <taxon>Burkholderiaceae</taxon>
        <taxon>Burkholderia</taxon>
    </lineage>
</organism>
<sequence>MSPILLDRVTPADAADLIAANRASQAHHLPWVASFTDQAGFDAWFARCESGPQLGFVARERASRQVVGVINLSEIVRGAFHNAYLGYYGMAAFAGRGLMREALRQVLGRAFGEAGLHRLEANIQPGNTASIALVRRLGFRLEGYSPRYLRIDGEWRDHERWALLADEFDGA</sequence>
<dbReference type="RefSeq" id="WP_036038596.1">
    <property type="nucleotide sequence ID" value="NZ_CADEPO010000013.1"/>
</dbReference>
<dbReference type="Pfam" id="PF13302">
    <property type="entry name" value="Acetyltransf_3"/>
    <property type="match status" value="1"/>
</dbReference>
<evidence type="ECO:0000313" key="2">
    <source>
        <dbReference type="Proteomes" id="UP000220629"/>
    </source>
</evidence>
<dbReference type="Proteomes" id="UP000220629">
    <property type="component" value="Unassembled WGS sequence"/>
</dbReference>
<dbReference type="InterPro" id="IPR016181">
    <property type="entry name" value="Acyl_CoA_acyltransferase"/>
</dbReference>
<dbReference type="GO" id="GO:1990189">
    <property type="term" value="F:protein N-terminal-serine acetyltransferase activity"/>
    <property type="evidence" value="ECO:0007669"/>
    <property type="project" value="TreeGrafter"/>
</dbReference>
<evidence type="ECO:0000313" key="1">
    <source>
        <dbReference type="EMBL" id="PEH42499.1"/>
    </source>
</evidence>
<keyword evidence="1" id="KW-0808">Transferase</keyword>
<name>A0A124UAV3_BURGA</name>
<comment type="caution">
    <text evidence="1">The sequence shown here is derived from an EMBL/GenBank/DDBJ whole genome shotgun (WGS) entry which is preliminary data.</text>
</comment>
<dbReference type="AlphaFoldDB" id="A0A124UAV3"/>
<dbReference type="SUPFAM" id="SSF55729">
    <property type="entry name" value="Acyl-CoA N-acyltransferases (Nat)"/>
    <property type="match status" value="1"/>
</dbReference>
<dbReference type="EMBL" id="PDDY01000001">
    <property type="protein sequence ID" value="PEH42499.1"/>
    <property type="molecule type" value="Genomic_DNA"/>
</dbReference>
<dbReference type="InterPro" id="IPR051908">
    <property type="entry name" value="Ribosomal_N-acetyltransferase"/>
</dbReference>
<protein>
    <submittedName>
        <fullName evidence="1">N-acetyltransferase</fullName>
    </submittedName>
</protein>
<dbReference type="PROSITE" id="PS51186">
    <property type="entry name" value="GNAT"/>
    <property type="match status" value="1"/>
</dbReference>
<accession>A0A124UAV3</accession>
<gene>
    <name evidence="1" type="ORF">CRM94_10245</name>
</gene>
<dbReference type="GO" id="GO:0005737">
    <property type="term" value="C:cytoplasm"/>
    <property type="evidence" value="ECO:0007669"/>
    <property type="project" value="TreeGrafter"/>
</dbReference>
<dbReference type="PANTHER" id="PTHR43441:SF10">
    <property type="entry name" value="ACETYLTRANSFERASE"/>
    <property type="match status" value="1"/>
</dbReference>